<dbReference type="SMART" id="SM00327">
    <property type="entry name" value="VWA"/>
    <property type="match status" value="1"/>
</dbReference>
<dbReference type="Pfam" id="PF00092">
    <property type="entry name" value="VWA"/>
    <property type="match status" value="1"/>
</dbReference>
<proteinExistence type="predicted"/>
<dbReference type="SUPFAM" id="SSF53300">
    <property type="entry name" value="vWA-like"/>
    <property type="match status" value="1"/>
</dbReference>
<protein>
    <submittedName>
        <fullName evidence="4">VWFA domain-containing protein</fullName>
    </submittedName>
</protein>
<dbReference type="InterPro" id="IPR002035">
    <property type="entry name" value="VWF_A"/>
</dbReference>
<feature type="domain" description="VWFA" evidence="2">
    <location>
        <begin position="40"/>
        <end position="226"/>
    </location>
</feature>
<dbReference type="PROSITE" id="PS50041">
    <property type="entry name" value="C_TYPE_LECTIN_2"/>
    <property type="match status" value="1"/>
</dbReference>
<dbReference type="Gene3D" id="3.10.100.10">
    <property type="entry name" value="Mannose-Binding Protein A, subunit A"/>
    <property type="match status" value="1"/>
</dbReference>
<dbReference type="Gene3D" id="3.40.50.410">
    <property type="entry name" value="von Willebrand factor, type A domain"/>
    <property type="match status" value="1"/>
</dbReference>
<feature type="domain" description="C-type lectin" evidence="1">
    <location>
        <begin position="251"/>
        <end position="364"/>
    </location>
</feature>
<evidence type="ECO:0000313" key="3">
    <source>
        <dbReference type="Proteomes" id="UP000095282"/>
    </source>
</evidence>
<evidence type="ECO:0000313" key="4">
    <source>
        <dbReference type="WBParaSite" id="Csp11.Scaffold630.g19169.t1"/>
    </source>
</evidence>
<dbReference type="WBParaSite" id="Csp11.Scaffold630.g19169.t1">
    <property type="protein sequence ID" value="Csp11.Scaffold630.g19169.t1"/>
    <property type="gene ID" value="Csp11.Scaffold630.g19169"/>
</dbReference>
<reference evidence="4" key="1">
    <citation type="submission" date="2016-11" db="UniProtKB">
        <authorList>
            <consortium name="WormBaseParasite"/>
        </authorList>
    </citation>
    <scope>IDENTIFICATION</scope>
</reference>
<name>A0A1I7UTF0_9PELO</name>
<dbReference type="PROSITE" id="PS50234">
    <property type="entry name" value="VWFA"/>
    <property type="match status" value="1"/>
</dbReference>
<dbReference type="SMART" id="SM00034">
    <property type="entry name" value="CLECT"/>
    <property type="match status" value="1"/>
</dbReference>
<dbReference type="PANTHER" id="PTHR31024">
    <property type="entry name" value="C-TYPE LECTIN"/>
    <property type="match status" value="1"/>
</dbReference>
<keyword evidence="3" id="KW-1185">Reference proteome</keyword>
<evidence type="ECO:0000259" key="1">
    <source>
        <dbReference type="PROSITE" id="PS50041"/>
    </source>
</evidence>
<accession>A0A1I7UTF0</accession>
<sequence length="394" mass="43463">MFVPSVHFRDSSSRIDKKACSNAALVDRPCGTNLSSLWLDVVAVIDNSDGMTSQSMQSVIATLSTVFEFGTVIGTDPSNPRTTRVGIVTYNEQATVKADLDKYQGVTDFANSVSADIGRASQNSTSYLETGLAAAEQLFIATQGTARDYYKKVIIVFASTYEGNDNLDPVPTAERLTSSGVTIITVAYVQTANVLRGLEKVATPHQNFTNAGQENAELITKIQNSLLQANCFCGSLWTQYRVSFADEHSQKFGVCNQLVNLPANWKSAQISCRNRFKNAYLANEYNQAKHDFLVASVQKAGFPQPLSYHIGLFYNVNKWVWDQPEGWNQQDVSWTYWTPGFPLSSGSNSAGINYQYNQGAAWKNIPLFTYAANYICEVASCDTDNFCTADDYYG</sequence>
<dbReference type="AlphaFoldDB" id="A0A1I7UTF0"/>
<dbReference type="InterPro" id="IPR036465">
    <property type="entry name" value="vWFA_dom_sf"/>
</dbReference>
<dbReference type="Proteomes" id="UP000095282">
    <property type="component" value="Unplaced"/>
</dbReference>
<dbReference type="CDD" id="cd00037">
    <property type="entry name" value="CLECT"/>
    <property type="match status" value="1"/>
</dbReference>
<dbReference type="STRING" id="1561998.A0A1I7UTF0"/>
<dbReference type="eggNOG" id="ENOG502SH29">
    <property type="taxonomic scope" value="Eukaryota"/>
</dbReference>
<dbReference type="InterPro" id="IPR016186">
    <property type="entry name" value="C-type_lectin-like/link_sf"/>
</dbReference>
<dbReference type="SUPFAM" id="SSF56436">
    <property type="entry name" value="C-type lectin-like"/>
    <property type="match status" value="1"/>
</dbReference>
<dbReference type="GO" id="GO:0045087">
    <property type="term" value="P:innate immune response"/>
    <property type="evidence" value="ECO:0007669"/>
    <property type="project" value="TreeGrafter"/>
</dbReference>
<evidence type="ECO:0000259" key="2">
    <source>
        <dbReference type="PROSITE" id="PS50234"/>
    </source>
</evidence>
<dbReference type="InterPro" id="IPR001304">
    <property type="entry name" value="C-type_lectin-like"/>
</dbReference>
<organism evidence="3 4">
    <name type="scientific">Caenorhabditis tropicalis</name>
    <dbReference type="NCBI Taxonomy" id="1561998"/>
    <lineage>
        <taxon>Eukaryota</taxon>
        <taxon>Metazoa</taxon>
        <taxon>Ecdysozoa</taxon>
        <taxon>Nematoda</taxon>
        <taxon>Chromadorea</taxon>
        <taxon>Rhabditida</taxon>
        <taxon>Rhabditina</taxon>
        <taxon>Rhabditomorpha</taxon>
        <taxon>Rhabditoidea</taxon>
        <taxon>Rhabditidae</taxon>
        <taxon>Peloderinae</taxon>
        <taxon>Caenorhabditis</taxon>
    </lineage>
</organism>
<dbReference type="PANTHER" id="PTHR31024:SF6">
    <property type="entry name" value="VWFA DOMAIN-CONTAINING PROTEIN"/>
    <property type="match status" value="1"/>
</dbReference>
<dbReference type="InterPro" id="IPR016187">
    <property type="entry name" value="CTDL_fold"/>
</dbReference>